<comment type="caution">
    <text evidence="2">The sequence shown here is derived from an EMBL/GenBank/DDBJ whole genome shotgun (WGS) entry which is preliminary data.</text>
</comment>
<name>A0AAV9ZA07_9AGAR</name>
<sequence>MSRRAGIHRAQPPVARQAGIHDDDLLAATRVAREMTRSTDAGIHDDDDFVHGDRVARETGTPQLSSLEPGVKRRGSGGVALGNREKKEGKKENKSQEDDPPQRRSLNARRRTSQFSGTPPLEGIECGKEQETG</sequence>
<protein>
    <submittedName>
        <fullName evidence="2">Uncharacterized protein</fullName>
    </submittedName>
</protein>
<gene>
    <name evidence="2" type="ORF">R3P38DRAFT_2811503</name>
</gene>
<evidence type="ECO:0000313" key="3">
    <source>
        <dbReference type="Proteomes" id="UP001362999"/>
    </source>
</evidence>
<proteinExistence type="predicted"/>
<dbReference type="EMBL" id="JAWWNJ010000179">
    <property type="protein sequence ID" value="KAK6974805.1"/>
    <property type="molecule type" value="Genomic_DNA"/>
</dbReference>
<accession>A0AAV9ZA07</accession>
<evidence type="ECO:0000313" key="2">
    <source>
        <dbReference type="EMBL" id="KAK6974805.1"/>
    </source>
</evidence>
<reference evidence="2 3" key="1">
    <citation type="journal article" date="2024" name="J Genomics">
        <title>Draft genome sequencing and assembly of Favolaschia claudopus CIRM-BRFM 2984 isolated from oak limbs.</title>
        <authorList>
            <person name="Navarro D."/>
            <person name="Drula E."/>
            <person name="Chaduli D."/>
            <person name="Cazenave R."/>
            <person name="Ahrendt S."/>
            <person name="Wang J."/>
            <person name="Lipzen A."/>
            <person name="Daum C."/>
            <person name="Barry K."/>
            <person name="Grigoriev I.V."/>
            <person name="Favel A."/>
            <person name="Rosso M.N."/>
            <person name="Martin F."/>
        </authorList>
    </citation>
    <scope>NUCLEOTIDE SEQUENCE [LARGE SCALE GENOMIC DNA]</scope>
    <source>
        <strain evidence="2 3">CIRM-BRFM 2984</strain>
    </source>
</reference>
<feature type="region of interest" description="Disordered" evidence="1">
    <location>
        <begin position="1"/>
        <end position="21"/>
    </location>
</feature>
<keyword evidence="3" id="KW-1185">Reference proteome</keyword>
<organism evidence="2 3">
    <name type="scientific">Favolaschia claudopus</name>
    <dbReference type="NCBI Taxonomy" id="2862362"/>
    <lineage>
        <taxon>Eukaryota</taxon>
        <taxon>Fungi</taxon>
        <taxon>Dikarya</taxon>
        <taxon>Basidiomycota</taxon>
        <taxon>Agaricomycotina</taxon>
        <taxon>Agaricomycetes</taxon>
        <taxon>Agaricomycetidae</taxon>
        <taxon>Agaricales</taxon>
        <taxon>Marasmiineae</taxon>
        <taxon>Mycenaceae</taxon>
        <taxon>Favolaschia</taxon>
    </lineage>
</organism>
<feature type="compositionally biased region" description="Basic and acidic residues" evidence="1">
    <location>
        <begin position="83"/>
        <end position="102"/>
    </location>
</feature>
<feature type="region of interest" description="Disordered" evidence="1">
    <location>
        <begin position="37"/>
        <end position="133"/>
    </location>
</feature>
<dbReference type="Proteomes" id="UP001362999">
    <property type="component" value="Unassembled WGS sequence"/>
</dbReference>
<evidence type="ECO:0000256" key="1">
    <source>
        <dbReference type="SAM" id="MobiDB-lite"/>
    </source>
</evidence>
<dbReference type="AlphaFoldDB" id="A0AAV9ZA07"/>